<feature type="non-terminal residue" evidence="1">
    <location>
        <position position="645"/>
    </location>
</feature>
<sequence>MSTPDFPDTANYAHTGHSQDPTVSLESILLVSLVGIYVAYKLLESFGLPIHLWLSPLLRMAWNSFVYLVPARVAFALGSSGPIDSLSADPNNVKSNPEDMQAAKSEVLQKVFGLDKWGLLKSVQGDRSLRGLSMLLKVGSNDAPPGLGNWDNSCYQNSVIQGLASLPSLRVFLSMTTSSFTTFSIDTTNGALFDTITKLNDPENHGQRLWTPGKLKSMSSFQQQDAQEYYSKILDELDKEVFKASKQTPDQRASGLLEARALITKTASEIASPESEGHTITKREPALSVLKPLQNPLDGLLAQRVGCIRCGYTDGLSMIPFNCLTVPLGKDWIYDIRDCLDEYTKLEPIEGVECAKCTLLRTKETLTGLIDGSSVAGSTMPEILRKNITSRLQAVEEALEEDDFADNTLIKKCQVPKKNWMSSTKSRQAVIARSPKSLVIHVNRSVFDEFTGAQMKNYADVKFPRDLDLGPWCLGSRPSHSRELDEESPEEWSKDPTKSMLGPIDEESSEPSLFQYKLRAVVTHYGRHENGHYVCYRKHTSTASVANAPGPSEELSSKDKTHMEPNEGWWRLSDEDVTRVSEEEVLRQGGVFMLFYERSEIEPSKSSTPSATHLPDSMADTKETNSESHTTTASSSSELQDSYLS</sequence>
<evidence type="ECO:0000313" key="2">
    <source>
        <dbReference type="Proteomes" id="UP000250078"/>
    </source>
</evidence>
<name>A0ACC8EMM2_9PEZI</name>
<dbReference type="EMBL" id="KV748260">
    <property type="protein sequence ID" value="OCK87538.1"/>
    <property type="molecule type" value="Genomic_DNA"/>
</dbReference>
<protein>
    <submittedName>
        <fullName evidence="1">Cysteine proteinase</fullName>
    </submittedName>
</protein>
<organism evidence="1 2">
    <name type="scientific">Cenococcum geophilum 1.58</name>
    <dbReference type="NCBI Taxonomy" id="794803"/>
    <lineage>
        <taxon>Eukaryota</taxon>
        <taxon>Fungi</taxon>
        <taxon>Dikarya</taxon>
        <taxon>Ascomycota</taxon>
        <taxon>Pezizomycotina</taxon>
        <taxon>Dothideomycetes</taxon>
        <taxon>Pleosporomycetidae</taxon>
        <taxon>Gloniales</taxon>
        <taxon>Gloniaceae</taxon>
        <taxon>Cenococcum</taxon>
    </lineage>
</organism>
<keyword evidence="2" id="KW-1185">Reference proteome</keyword>
<accession>A0ACC8EMM2</accession>
<reference evidence="1 2" key="1">
    <citation type="journal article" date="2016" name="Nat. Commun.">
        <title>Ectomycorrhizal ecology is imprinted in the genome of the dominant symbiotic fungus Cenococcum geophilum.</title>
        <authorList>
            <consortium name="DOE Joint Genome Institute"/>
            <person name="Peter M."/>
            <person name="Kohler A."/>
            <person name="Ohm R.A."/>
            <person name="Kuo A."/>
            <person name="Krutzmann J."/>
            <person name="Morin E."/>
            <person name="Arend M."/>
            <person name="Barry K.W."/>
            <person name="Binder M."/>
            <person name="Choi C."/>
            <person name="Clum A."/>
            <person name="Copeland A."/>
            <person name="Grisel N."/>
            <person name="Haridas S."/>
            <person name="Kipfer T."/>
            <person name="LaButti K."/>
            <person name="Lindquist E."/>
            <person name="Lipzen A."/>
            <person name="Maire R."/>
            <person name="Meier B."/>
            <person name="Mihaltcheva S."/>
            <person name="Molinier V."/>
            <person name="Murat C."/>
            <person name="Poggeler S."/>
            <person name="Quandt C.A."/>
            <person name="Sperisen C."/>
            <person name="Tritt A."/>
            <person name="Tisserant E."/>
            <person name="Crous P.W."/>
            <person name="Henrissat B."/>
            <person name="Nehls U."/>
            <person name="Egli S."/>
            <person name="Spatafora J.W."/>
            <person name="Grigoriev I.V."/>
            <person name="Martin F.M."/>
        </authorList>
    </citation>
    <scope>NUCLEOTIDE SEQUENCE [LARGE SCALE GENOMIC DNA]</scope>
    <source>
        <strain evidence="1 2">1.58</strain>
    </source>
</reference>
<dbReference type="Proteomes" id="UP000250078">
    <property type="component" value="Unassembled WGS sequence"/>
</dbReference>
<evidence type="ECO:0000313" key="1">
    <source>
        <dbReference type="EMBL" id="OCK87538.1"/>
    </source>
</evidence>
<proteinExistence type="predicted"/>
<gene>
    <name evidence="1" type="ORF">K441DRAFT_648498</name>
</gene>